<dbReference type="AlphaFoldDB" id="A0AAW1XT86"/>
<dbReference type="EMBL" id="JBEDUW010000003">
    <property type="protein sequence ID" value="KAK9939708.1"/>
    <property type="molecule type" value="Genomic_DNA"/>
</dbReference>
<dbReference type="Proteomes" id="UP001457282">
    <property type="component" value="Unassembled WGS sequence"/>
</dbReference>
<organism evidence="1 2">
    <name type="scientific">Rubus argutus</name>
    <name type="common">Southern blackberry</name>
    <dbReference type="NCBI Taxonomy" id="59490"/>
    <lineage>
        <taxon>Eukaryota</taxon>
        <taxon>Viridiplantae</taxon>
        <taxon>Streptophyta</taxon>
        <taxon>Embryophyta</taxon>
        <taxon>Tracheophyta</taxon>
        <taxon>Spermatophyta</taxon>
        <taxon>Magnoliopsida</taxon>
        <taxon>eudicotyledons</taxon>
        <taxon>Gunneridae</taxon>
        <taxon>Pentapetalae</taxon>
        <taxon>rosids</taxon>
        <taxon>fabids</taxon>
        <taxon>Rosales</taxon>
        <taxon>Rosaceae</taxon>
        <taxon>Rosoideae</taxon>
        <taxon>Rosoideae incertae sedis</taxon>
        <taxon>Rubus</taxon>
    </lineage>
</organism>
<gene>
    <name evidence="1" type="ORF">M0R45_016397</name>
</gene>
<evidence type="ECO:0000313" key="1">
    <source>
        <dbReference type="EMBL" id="KAK9939708.1"/>
    </source>
</evidence>
<reference evidence="1 2" key="1">
    <citation type="journal article" date="2023" name="G3 (Bethesda)">
        <title>A chromosome-length genome assembly and annotation of blackberry (Rubus argutus, cv. 'Hillquist').</title>
        <authorList>
            <person name="Bruna T."/>
            <person name="Aryal R."/>
            <person name="Dudchenko O."/>
            <person name="Sargent D.J."/>
            <person name="Mead D."/>
            <person name="Buti M."/>
            <person name="Cavallini A."/>
            <person name="Hytonen T."/>
            <person name="Andres J."/>
            <person name="Pham M."/>
            <person name="Weisz D."/>
            <person name="Mascagni F."/>
            <person name="Usai G."/>
            <person name="Natali L."/>
            <person name="Bassil N."/>
            <person name="Fernandez G.E."/>
            <person name="Lomsadze A."/>
            <person name="Armour M."/>
            <person name="Olukolu B."/>
            <person name="Poorten T."/>
            <person name="Britton C."/>
            <person name="Davik J."/>
            <person name="Ashrafi H."/>
            <person name="Aiden E.L."/>
            <person name="Borodovsky M."/>
            <person name="Worthington M."/>
        </authorList>
    </citation>
    <scope>NUCLEOTIDE SEQUENCE [LARGE SCALE GENOMIC DNA]</scope>
    <source>
        <strain evidence="1">PI 553951</strain>
    </source>
</reference>
<comment type="caution">
    <text evidence="1">The sequence shown here is derived from an EMBL/GenBank/DDBJ whole genome shotgun (WGS) entry which is preliminary data.</text>
</comment>
<proteinExistence type="predicted"/>
<name>A0AAW1XT86_RUBAR</name>
<evidence type="ECO:0000313" key="2">
    <source>
        <dbReference type="Proteomes" id="UP001457282"/>
    </source>
</evidence>
<keyword evidence="2" id="KW-1185">Reference proteome</keyword>
<accession>A0AAW1XT86</accession>
<sequence>MDSTTHTVDHNLMVTLHMHMNTLPIHNYTNTLALGMDILPPAGGPMLSELPPQPAVYDHQVLPLPSPPPLSFKPQLPQPYAGGRRGITTLDDYLHTIHCYMNTLAFGILRMDILPHAAVLFLCLIDCNHHDPFMITKHNRSGRRRLPLNHQVNLGHPSKTKRTLQWKSQSNCF</sequence>
<protein>
    <submittedName>
        <fullName evidence="1">Uncharacterized protein</fullName>
    </submittedName>
</protein>